<comment type="similarity">
    <text evidence="2 8">Belongs to the glutamate--cysteine ligase type 1 family. Type 1 subfamily.</text>
</comment>
<evidence type="ECO:0000256" key="4">
    <source>
        <dbReference type="ARBA" id="ARBA00022684"/>
    </source>
</evidence>
<evidence type="ECO:0000256" key="6">
    <source>
        <dbReference type="ARBA" id="ARBA00022840"/>
    </source>
</evidence>
<dbReference type="HAMAP" id="MF_00578">
    <property type="entry name" value="Glu_cys_ligase"/>
    <property type="match status" value="1"/>
</dbReference>
<dbReference type="NCBIfam" id="TIGR01434">
    <property type="entry name" value="glu_cys_ligase"/>
    <property type="match status" value="1"/>
</dbReference>
<evidence type="ECO:0000256" key="3">
    <source>
        <dbReference type="ARBA" id="ARBA00022598"/>
    </source>
</evidence>
<evidence type="ECO:0000256" key="1">
    <source>
        <dbReference type="ARBA" id="ARBA00005006"/>
    </source>
</evidence>
<comment type="pathway">
    <text evidence="1 8 9">Sulfur metabolism; glutathione biosynthesis; glutathione from L-cysteine and L-glutamate: step 1/2.</text>
</comment>
<comment type="catalytic activity">
    <reaction evidence="7 8 9">
        <text>L-cysteine + L-glutamate + ATP = gamma-L-glutamyl-L-cysteine + ADP + phosphate + H(+)</text>
        <dbReference type="Rhea" id="RHEA:13285"/>
        <dbReference type="ChEBI" id="CHEBI:15378"/>
        <dbReference type="ChEBI" id="CHEBI:29985"/>
        <dbReference type="ChEBI" id="CHEBI:30616"/>
        <dbReference type="ChEBI" id="CHEBI:35235"/>
        <dbReference type="ChEBI" id="CHEBI:43474"/>
        <dbReference type="ChEBI" id="CHEBI:58173"/>
        <dbReference type="ChEBI" id="CHEBI:456216"/>
        <dbReference type="EC" id="6.3.2.2"/>
    </reaction>
</comment>
<dbReference type="STRING" id="1127673.GLIP_0793"/>
<evidence type="ECO:0000313" key="12">
    <source>
        <dbReference type="Proteomes" id="UP000006334"/>
    </source>
</evidence>
<dbReference type="InterPro" id="IPR006334">
    <property type="entry name" value="Glut_cys_ligase"/>
</dbReference>
<dbReference type="GO" id="GO:0046872">
    <property type="term" value="F:metal ion binding"/>
    <property type="evidence" value="ECO:0007669"/>
    <property type="project" value="TreeGrafter"/>
</dbReference>
<evidence type="ECO:0000313" key="11">
    <source>
        <dbReference type="EMBL" id="GAC13438.1"/>
    </source>
</evidence>
<sequence>MTSSLSSFADRLAVLQRSEVRATLPQIKHGVERETLRINADGGLAQTPHNGALGSALTHDFITTDFSESLLEFITPPESDPNVTLEQLMDVHKFVIENIGEERLWPMSMPCFINGEDNIPIANYGSSNVAKMKSLYRVGLKNRYGSMMQAIAGVHFNFSFPEAFWQQWLSNMEGKKADKHSISDAYFAMIRNYRRFCWLIPYLFGASPAICGSFIKDKKTTLPFERLGKGTLYLPYATSLRMSDLGYTNSEQAGLNICYNQMDSYISSVRKAINTPSEKYQQFENQAGEAYRQLNSNVLQIENELYSPIRPKQPTLPLEKPTDALAKRGVNYIEVRALDVNPFSKIGIKKEQFYFLDVFLTYCLVAPSENMSQQQYAETESNLKAVVVKGRDPELTLRNDSEVTTIQQWSKSLFSEMAEVAAVLDEANDCTLYSQALEQQKRKVEDSSLTPSAKLLEMLLTENKDNGLFGVELAEKYRNELISADYKHYSKELFEQLAKESIEKQQLKEQEDSLSFEDFLADYFAAPQSNYLIK</sequence>
<keyword evidence="4 8" id="KW-0317">Glutathione biosynthesis</keyword>
<dbReference type="GO" id="GO:0006750">
    <property type="term" value="P:glutathione biosynthetic process"/>
    <property type="evidence" value="ECO:0007669"/>
    <property type="project" value="UniProtKB-UniRule"/>
</dbReference>
<dbReference type="AlphaFoldDB" id="K6Y9W3"/>
<keyword evidence="3 8" id="KW-0436">Ligase</keyword>
<proteinExistence type="inferred from homology"/>
<feature type="domain" description="Glutamate--cysteine ligase" evidence="10">
    <location>
        <begin position="13"/>
        <end position="386"/>
    </location>
</feature>
<keyword evidence="5 8" id="KW-0547">Nucleotide-binding</keyword>
<dbReference type="EMBL" id="BAEN01000021">
    <property type="protein sequence ID" value="GAC13438.1"/>
    <property type="molecule type" value="Genomic_DNA"/>
</dbReference>
<evidence type="ECO:0000256" key="5">
    <source>
        <dbReference type="ARBA" id="ARBA00022741"/>
    </source>
</evidence>
<reference evidence="11 12" key="1">
    <citation type="journal article" date="2017" name="Antonie Van Leeuwenhoek">
        <title>Rhizobium rhizosphaerae sp. nov., a novel species isolated from rice rhizosphere.</title>
        <authorList>
            <person name="Zhao J.J."/>
            <person name="Zhang J."/>
            <person name="Zhang R.J."/>
            <person name="Zhang C.W."/>
            <person name="Yin H.Q."/>
            <person name="Zhang X.X."/>
        </authorList>
    </citation>
    <scope>NUCLEOTIDE SEQUENCE [LARGE SCALE GENOMIC DNA]</scope>
    <source>
        <strain evidence="11 12">E3</strain>
    </source>
</reference>
<name>K6Y9W3_9ALTE</name>
<gene>
    <name evidence="8 11" type="primary">gshA</name>
    <name evidence="11" type="ORF">GLIP_0793</name>
</gene>
<dbReference type="InterPro" id="IPR007370">
    <property type="entry name" value="Glu_cys_ligase"/>
</dbReference>
<dbReference type="Gene3D" id="3.30.590.20">
    <property type="match status" value="1"/>
</dbReference>
<protein>
    <recommendedName>
        <fullName evidence="8">Glutamate--cysteine ligase</fullName>
        <ecNumber evidence="8">6.3.2.2</ecNumber>
    </recommendedName>
    <alternativeName>
        <fullName evidence="8">Gamma-ECS</fullName>
        <shortName evidence="8">GCS</shortName>
    </alternativeName>
    <alternativeName>
        <fullName evidence="8">Gamma-glutamylcysteine synthetase</fullName>
    </alternativeName>
</protein>
<dbReference type="OrthoDB" id="9803907at2"/>
<dbReference type="EC" id="6.3.2.2" evidence="8"/>
<evidence type="ECO:0000256" key="9">
    <source>
        <dbReference type="RuleBase" id="RU004391"/>
    </source>
</evidence>
<dbReference type="Proteomes" id="UP000006334">
    <property type="component" value="Unassembled WGS sequence"/>
</dbReference>
<dbReference type="PANTHER" id="PTHR38761:SF1">
    <property type="entry name" value="GLUTAMATE--CYSTEINE LIGASE"/>
    <property type="match status" value="1"/>
</dbReference>
<organism evidence="11 12">
    <name type="scientific">Aliiglaciecola lipolytica E3</name>
    <dbReference type="NCBI Taxonomy" id="1127673"/>
    <lineage>
        <taxon>Bacteria</taxon>
        <taxon>Pseudomonadati</taxon>
        <taxon>Pseudomonadota</taxon>
        <taxon>Gammaproteobacteria</taxon>
        <taxon>Alteromonadales</taxon>
        <taxon>Alteromonadaceae</taxon>
        <taxon>Aliiglaciecola</taxon>
    </lineage>
</organism>
<dbReference type="InterPro" id="IPR014746">
    <property type="entry name" value="Gln_synth/guanido_kin_cat_dom"/>
</dbReference>
<dbReference type="PANTHER" id="PTHR38761">
    <property type="entry name" value="GLUTAMATE--CYSTEINE LIGASE"/>
    <property type="match status" value="1"/>
</dbReference>
<dbReference type="Pfam" id="PF04262">
    <property type="entry name" value="Glu_cys_ligase"/>
    <property type="match status" value="1"/>
</dbReference>
<dbReference type="GO" id="GO:0004357">
    <property type="term" value="F:glutamate-cysteine ligase activity"/>
    <property type="evidence" value="ECO:0007669"/>
    <property type="project" value="UniProtKB-UniRule"/>
</dbReference>
<dbReference type="GO" id="GO:0005524">
    <property type="term" value="F:ATP binding"/>
    <property type="evidence" value="ECO:0007669"/>
    <property type="project" value="UniProtKB-KW"/>
</dbReference>
<dbReference type="GO" id="GO:0005829">
    <property type="term" value="C:cytosol"/>
    <property type="evidence" value="ECO:0007669"/>
    <property type="project" value="TreeGrafter"/>
</dbReference>
<dbReference type="UniPathway" id="UPA00142">
    <property type="reaction ID" value="UER00209"/>
</dbReference>
<accession>K6Y9W3</accession>
<dbReference type="eggNOG" id="COG2918">
    <property type="taxonomic scope" value="Bacteria"/>
</dbReference>
<dbReference type="SUPFAM" id="SSF55931">
    <property type="entry name" value="Glutamine synthetase/guanido kinase"/>
    <property type="match status" value="1"/>
</dbReference>
<comment type="caution">
    <text evidence="11">The sequence shown here is derived from an EMBL/GenBank/DDBJ whole genome shotgun (WGS) entry which is preliminary data.</text>
</comment>
<evidence type="ECO:0000259" key="10">
    <source>
        <dbReference type="Pfam" id="PF04262"/>
    </source>
</evidence>
<evidence type="ECO:0000256" key="7">
    <source>
        <dbReference type="ARBA" id="ARBA00048819"/>
    </source>
</evidence>
<evidence type="ECO:0000256" key="8">
    <source>
        <dbReference type="HAMAP-Rule" id="MF_00578"/>
    </source>
</evidence>
<evidence type="ECO:0000256" key="2">
    <source>
        <dbReference type="ARBA" id="ARBA00008772"/>
    </source>
</evidence>
<keyword evidence="6 8" id="KW-0067">ATP-binding</keyword>
<dbReference type="RefSeq" id="WP_008843255.1">
    <property type="nucleotide sequence ID" value="NZ_BAEN01000021.1"/>
</dbReference>
<keyword evidence="12" id="KW-1185">Reference proteome</keyword>